<evidence type="ECO:0000313" key="3">
    <source>
        <dbReference type="Proteomes" id="UP000001542"/>
    </source>
</evidence>
<feature type="region of interest" description="Disordered" evidence="1">
    <location>
        <begin position="1"/>
        <end position="48"/>
    </location>
</feature>
<feature type="compositionally biased region" description="Basic and acidic residues" evidence="1">
    <location>
        <begin position="81"/>
        <end position="110"/>
    </location>
</feature>
<reference evidence="2" key="2">
    <citation type="journal article" date="2007" name="Science">
        <title>Draft genome sequence of the sexually transmitted pathogen Trichomonas vaginalis.</title>
        <authorList>
            <person name="Carlton J.M."/>
            <person name="Hirt R.P."/>
            <person name="Silva J.C."/>
            <person name="Delcher A.L."/>
            <person name="Schatz M."/>
            <person name="Zhao Q."/>
            <person name="Wortman J.R."/>
            <person name="Bidwell S.L."/>
            <person name="Alsmark U.C.M."/>
            <person name="Besteiro S."/>
            <person name="Sicheritz-Ponten T."/>
            <person name="Noel C.J."/>
            <person name="Dacks J.B."/>
            <person name="Foster P.G."/>
            <person name="Simillion C."/>
            <person name="Van de Peer Y."/>
            <person name="Miranda-Saavedra D."/>
            <person name="Barton G.J."/>
            <person name="Westrop G.D."/>
            <person name="Mueller S."/>
            <person name="Dessi D."/>
            <person name="Fiori P.L."/>
            <person name="Ren Q."/>
            <person name="Paulsen I."/>
            <person name="Zhang H."/>
            <person name="Bastida-Corcuera F.D."/>
            <person name="Simoes-Barbosa A."/>
            <person name="Brown M.T."/>
            <person name="Hayes R.D."/>
            <person name="Mukherjee M."/>
            <person name="Okumura C.Y."/>
            <person name="Schneider R."/>
            <person name="Smith A.J."/>
            <person name="Vanacova S."/>
            <person name="Villalvazo M."/>
            <person name="Haas B.J."/>
            <person name="Pertea M."/>
            <person name="Feldblyum T.V."/>
            <person name="Utterback T.R."/>
            <person name="Shu C.L."/>
            <person name="Osoegawa K."/>
            <person name="de Jong P.J."/>
            <person name="Hrdy I."/>
            <person name="Horvathova L."/>
            <person name="Zubacova Z."/>
            <person name="Dolezal P."/>
            <person name="Malik S.B."/>
            <person name="Logsdon J.M. Jr."/>
            <person name="Henze K."/>
            <person name="Gupta A."/>
            <person name="Wang C.C."/>
            <person name="Dunne R.L."/>
            <person name="Upcroft J.A."/>
            <person name="Upcroft P."/>
            <person name="White O."/>
            <person name="Salzberg S.L."/>
            <person name="Tang P."/>
            <person name="Chiu C.-H."/>
            <person name="Lee Y.-S."/>
            <person name="Embley T.M."/>
            <person name="Coombs G.H."/>
            <person name="Mottram J.C."/>
            <person name="Tachezy J."/>
            <person name="Fraser-Liggett C.M."/>
            <person name="Johnson P.J."/>
        </authorList>
    </citation>
    <scope>NUCLEOTIDE SEQUENCE [LARGE SCALE GENOMIC DNA]</scope>
    <source>
        <strain evidence="2">G3</strain>
    </source>
</reference>
<keyword evidence="3" id="KW-1185">Reference proteome</keyword>
<evidence type="ECO:0000313" key="2">
    <source>
        <dbReference type="EMBL" id="EAY08880.1"/>
    </source>
</evidence>
<dbReference type="VEuPathDB" id="TrichDB:TVAGG3_0982100"/>
<organism evidence="2 3">
    <name type="scientific">Trichomonas vaginalis (strain ATCC PRA-98 / G3)</name>
    <dbReference type="NCBI Taxonomy" id="412133"/>
    <lineage>
        <taxon>Eukaryota</taxon>
        <taxon>Metamonada</taxon>
        <taxon>Parabasalia</taxon>
        <taxon>Trichomonadida</taxon>
        <taxon>Trichomonadidae</taxon>
        <taxon>Trichomonas</taxon>
    </lineage>
</organism>
<accession>A2EES4</accession>
<protein>
    <submittedName>
        <fullName evidence="2">Uncharacterized protein</fullName>
    </submittedName>
</protein>
<reference evidence="2" key="1">
    <citation type="submission" date="2006-10" db="EMBL/GenBank/DDBJ databases">
        <authorList>
            <person name="Amadeo P."/>
            <person name="Zhao Q."/>
            <person name="Wortman J."/>
            <person name="Fraser-Liggett C."/>
            <person name="Carlton J."/>
        </authorList>
    </citation>
    <scope>NUCLEOTIDE SEQUENCE</scope>
    <source>
        <strain evidence="2">G3</strain>
    </source>
</reference>
<dbReference type="SMR" id="A2EES4"/>
<dbReference type="InParanoid" id="A2EES4"/>
<name>A2EES4_TRIV3</name>
<dbReference type="EMBL" id="DS113369">
    <property type="protein sequence ID" value="EAY08880.1"/>
    <property type="molecule type" value="Genomic_DNA"/>
</dbReference>
<dbReference type="KEGG" id="tva:75681421"/>
<sequence length="143" mass="16179">MSRNLSSTRSSKKAPDYDQKKTASKKRGSLQSHFEVGQESNQVTQVRKLDQKSKNKLAKDLTAICSKDLTAADFDKKLRSNADNKRLINDNNHSSETHVKPVDVAPKEINLDNENESPPQEPMDEEMQSYLDYLVEINSNLLS</sequence>
<proteinExistence type="predicted"/>
<dbReference type="VEuPathDB" id="TrichDB:TVAG_051150"/>
<evidence type="ECO:0000256" key="1">
    <source>
        <dbReference type="SAM" id="MobiDB-lite"/>
    </source>
</evidence>
<dbReference type="Proteomes" id="UP000001542">
    <property type="component" value="Unassembled WGS sequence"/>
</dbReference>
<gene>
    <name evidence="2" type="ORF">TVAG_051150</name>
</gene>
<feature type="region of interest" description="Disordered" evidence="1">
    <location>
        <begin position="81"/>
        <end position="124"/>
    </location>
</feature>
<dbReference type="RefSeq" id="XP_001321103.1">
    <property type="nucleotide sequence ID" value="XM_001321068.1"/>
</dbReference>
<dbReference type="AlphaFoldDB" id="A2EES4"/>